<dbReference type="STRING" id="67386.AQI95_05450"/>
<keyword evidence="3" id="KW-1185">Reference proteome</keyword>
<sequence>MPLQETLARHRTKPDPTYLTQVTDQHLGDWYRERDLLPSGIETVIDAGSSLPETVRRIMRETDLDQVPAIDRCRSGTPDGHPAPGADGRL</sequence>
<dbReference type="EMBL" id="LMWN01000006">
    <property type="protein sequence ID" value="KUN09279.1"/>
    <property type="molecule type" value="Genomic_DNA"/>
</dbReference>
<gene>
    <name evidence="2" type="ORF">AQI95_05450</name>
</gene>
<dbReference type="AlphaFoldDB" id="A0A117Q4V4"/>
<organism evidence="2 3">
    <name type="scientific">Streptomyces yokosukanensis</name>
    <dbReference type="NCBI Taxonomy" id="67386"/>
    <lineage>
        <taxon>Bacteria</taxon>
        <taxon>Bacillati</taxon>
        <taxon>Actinomycetota</taxon>
        <taxon>Actinomycetes</taxon>
        <taxon>Kitasatosporales</taxon>
        <taxon>Streptomycetaceae</taxon>
        <taxon>Streptomyces</taxon>
    </lineage>
</organism>
<dbReference type="OrthoDB" id="9781848at2"/>
<accession>A0A117Q4V4</accession>
<protein>
    <submittedName>
        <fullName evidence="2">Uncharacterized protein</fullName>
    </submittedName>
</protein>
<comment type="caution">
    <text evidence="2">The sequence shown here is derived from an EMBL/GenBank/DDBJ whole genome shotgun (WGS) entry which is preliminary data.</text>
</comment>
<dbReference type="Proteomes" id="UP000053127">
    <property type="component" value="Unassembled WGS sequence"/>
</dbReference>
<evidence type="ECO:0000313" key="2">
    <source>
        <dbReference type="EMBL" id="KUN09279.1"/>
    </source>
</evidence>
<reference evidence="2 3" key="1">
    <citation type="submission" date="2015-10" db="EMBL/GenBank/DDBJ databases">
        <title>Draft genome sequence of Streptomyces yokosukanensis DSM 40224, type strain for the species Streptomyces yokosukanensis.</title>
        <authorList>
            <person name="Ruckert C."/>
            <person name="Winkler A."/>
            <person name="Kalinowski J."/>
            <person name="Kampfer P."/>
            <person name="Glaeser S."/>
        </authorList>
    </citation>
    <scope>NUCLEOTIDE SEQUENCE [LARGE SCALE GENOMIC DNA]</scope>
    <source>
        <strain evidence="2 3">DSM 40224</strain>
    </source>
</reference>
<dbReference type="RefSeq" id="WP_067118139.1">
    <property type="nucleotide sequence ID" value="NZ_KQ948207.1"/>
</dbReference>
<proteinExistence type="predicted"/>
<evidence type="ECO:0000313" key="3">
    <source>
        <dbReference type="Proteomes" id="UP000053127"/>
    </source>
</evidence>
<name>A0A117Q4V4_9ACTN</name>
<feature type="region of interest" description="Disordered" evidence="1">
    <location>
        <begin position="70"/>
        <end position="90"/>
    </location>
</feature>
<evidence type="ECO:0000256" key="1">
    <source>
        <dbReference type="SAM" id="MobiDB-lite"/>
    </source>
</evidence>